<dbReference type="Pfam" id="PF17784">
    <property type="entry name" value="Sulfotransfer_4"/>
    <property type="match status" value="1"/>
</dbReference>
<dbReference type="PANTHER" id="PTHR36978:SF4">
    <property type="entry name" value="P-LOOP CONTAINING NUCLEOSIDE TRIPHOSPHATE HYDROLASE PROTEIN"/>
    <property type="match status" value="1"/>
</dbReference>
<reference evidence="1 2" key="1">
    <citation type="submission" date="2015-07" db="EMBL/GenBank/DDBJ databases">
        <title>Genome sequencing of Kibdelosporangium phytohabitans.</title>
        <authorList>
            <person name="Qin S."/>
            <person name="Xing K."/>
        </authorList>
    </citation>
    <scope>NUCLEOTIDE SEQUENCE [LARGE SCALE GENOMIC DNA]</scope>
    <source>
        <strain evidence="1 2">KLBMP1111</strain>
    </source>
</reference>
<dbReference type="STRING" id="860235.AOZ06_31865"/>
<evidence type="ECO:0008006" key="3">
    <source>
        <dbReference type="Google" id="ProtNLM"/>
    </source>
</evidence>
<sequence length="220" mass="24156">MRMVEIIGAGFGRTGTASLKRALELLGYDPCHHMSEVLKQPRTTVEWTTALNGDPSVLPGLLSGYRATLDFPACLLWRELMELYPTAKVLLSVRDPQSWYESARATILNPIRGENIDERLAALLMPFSEAMASRGFRRDLGEAETIAVFNRHNEAVRAGVEPSRLLVYEAGTGWEPLCAFLGADVPDVPFPHSNDSASFRENVGKVLSGNAEDLANEPAN</sequence>
<evidence type="ECO:0000313" key="1">
    <source>
        <dbReference type="EMBL" id="ALG10872.1"/>
    </source>
</evidence>
<accession>A0A0N9I4S4</accession>
<name>A0A0N9I4S4_9PSEU</name>
<dbReference type="InterPro" id="IPR027417">
    <property type="entry name" value="P-loop_NTPase"/>
</dbReference>
<gene>
    <name evidence="1" type="ORF">AOZ06_31865</name>
</gene>
<dbReference type="EMBL" id="CP012752">
    <property type="protein sequence ID" value="ALG10872.1"/>
    <property type="molecule type" value="Genomic_DNA"/>
</dbReference>
<protein>
    <recommendedName>
        <fullName evidence="3">Sulfotransferase family protein</fullName>
    </recommendedName>
</protein>
<dbReference type="Proteomes" id="UP000063699">
    <property type="component" value="Chromosome"/>
</dbReference>
<proteinExistence type="predicted"/>
<dbReference type="SUPFAM" id="SSF52540">
    <property type="entry name" value="P-loop containing nucleoside triphosphate hydrolases"/>
    <property type="match status" value="1"/>
</dbReference>
<dbReference type="AlphaFoldDB" id="A0A0N9I4S4"/>
<organism evidence="1 2">
    <name type="scientific">Kibdelosporangium phytohabitans</name>
    <dbReference type="NCBI Taxonomy" id="860235"/>
    <lineage>
        <taxon>Bacteria</taxon>
        <taxon>Bacillati</taxon>
        <taxon>Actinomycetota</taxon>
        <taxon>Actinomycetes</taxon>
        <taxon>Pseudonocardiales</taxon>
        <taxon>Pseudonocardiaceae</taxon>
        <taxon>Kibdelosporangium</taxon>
    </lineage>
</organism>
<dbReference type="PANTHER" id="PTHR36978">
    <property type="entry name" value="P-LOOP CONTAINING NUCLEOTIDE TRIPHOSPHATE HYDROLASE"/>
    <property type="match status" value="1"/>
</dbReference>
<keyword evidence="2" id="KW-1185">Reference proteome</keyword>
<dbReference type="InterPro" id="IPR040632">
    <property type="entry name" value="Sulfotransfer_4"/>
</dbReference>
<dbReference type="Gene3D" id="3.40.50.300">
    <property type="entry name" value="P-loop containing nucleotide triphosphate hydrolases"/>
    <property type="match status" value="1"/>
</dbReference>
<evidence type="ECO:0000313" key="2">
    <source>
        <dbReference type="Proteomes" id="UP000063699"/>
    </source>
</evidence>
<dbReference type="KEGG" id="kphy:AOZ06_31865"/>